<dbReference type="OrthoDB" id="9809707at2"/>
<accession>A0A2S2CWB7</accession>
<keyword evidence="6" id="KW-1185">Reference proteome</keyword>
<dbReference type="Proteomes" id="UP000245629">
    <property type="component" value="Plasmid unnamed1"/>
</dbReference>
<dbReference type="PROSITE" id="PS50949">
    <property type="entry name" value="HTH_GNTR"/>
    <property type="match status" value="1"/>
</dbReference>
<geneLocation type="plasmid" evidence="5 6">
    <name>unnamed1</name>
</geneLocation>
<keyword evidence="2" id="KW-0238">DNA-binding</keyword>
<dbReference type="InterPro" id="IPR011711">
    <property type="entry name" value="GntR_C"/>
</dbReference>
<evidence type="ECO:0000256" key="1">
    <source>
        <dbReference type="ARBA" id="ARBA00023015"/>
    </source>
</evidence>
<dbReference type="AlphaFoldDB" id="A0A2S2CWB7"/>
<evidence type="ECO:0000313" key="5">
    <source>
        <dbReference type="EMBL" id="AWK88766.1"/>
    </source>
</evidence>
<dbReference type="SUPFAM" id="SSF48008">
    <property type="entry name" value="GntR ligand-binding domain-like"/>
    <property type="match status" value="1"/>
</dbReference>
<dbReference type="SUPFAM" id="SSF46785">
    <property type="entry name" value="Winged helix' DNA-binding domain"/>
    <property type="match status" value="1"/>
</dbReference>
<keyword evidence="5" id="KW-0614">Plasmid</keyword>
<dbReference type="PANTHER" id="PTHR43537">
    <property type="entry name" value="TRANSCRIPTIONAL REGULATOR, GNTR FAMILY"/>
    <property type="match status" value="1"/>
</dbReference>
<evidence type="ECO:0000256" key="2">
    <source>
        <dbReference type="ARBA" id="ARBA00023125"/>
    </source>
</evidence>
<dbReference type="EMBL" id="CP029356">
    <property type="protein sequence ID" value="AWK88766.1"/>
    <property type="molecule type" value="Genomic_DNA"/>
</dbReference>
<dbReference type="Pfam" id="PF07729">
    <property type="entry name" value="FCD"/>
    <property type="match status" value="1"/>
</dbReference>
<feature type="domain" description="HTH gntR-type" evidence="4">
    <location>
        <begin position="12"/>
        <end position="80"/>
    </location>
</feature>
<dbReference type="CDD" id="cd07377">
    <property type="entry name" value="WHTH_GntR"/>
    <property type="match status" value="1"/>
</dbReference>
<keyword evidence="1" id="KW-0805">Transcription regulation</keyword>
<dbReference type="InterPro" id="IPR036390">
    <property type="entry name" value="WH_DNA-bd_sf"/>
</dbReference>
<dbReference type="InterPro" id="IPR036388">
    <property type="entry name" value="WH-like_DNA-bd_sf"/>
</dbReference>
<dbReference type="InterPro" id="IPR000524">
    <property type="entry name" value="Tscrpt_reg_HTH_GntR"/>
</dbReference>
<protein>
    <submittedName>
        <fullName evidence="5">GntR family transcriptional regulator</fullName>
    </submittedName>
</protein>
<dbReference type="PANTHER" id="PTHR43537:SF44">
    <property type="entry name" value="GNTR FAMILY REGULATORY PROTEIN"/>
    <property type="match status" value="1"/>
</dbReference>
<dbReference type="SMART" id="SM00345">
    <property type="entry name" value="HTH_GNTR"/>
    <property type="match status" value="1"/>
</dbReference>
<sequence>MKDRDSGEQPATSRVAGVAEVLGRRIAEGRYPPDSTLPTEPELADALGVGRNAVREAVKMLAGKGLLRTSRRAGTIVQPHAEWNLLDPDLLSWSLGSPQARERLLDELMDLRWMIEPEVAAKAARRATTVQCLRMWEAFEAMERERDDPVASIDADILFHRRLFEAADSRLLLSVFTAFSVLLRVNFATANEHDNAFVSNLEEHKAVLEAVQRRDADGAAAAMRKLLTNNRADIERVRAQSRGEMAQV</sequence>
<dbReference type="Gene3D" id="1.10.10.10">
    <property type="entry name" value="Winged helix-like DNA-binding domain superfamily/Winged helix DNA-binding domain"/>
    <property type="match status" value="1"/>
</dbReference>
<keyword evidence="3" id="KW-0804">Transcription</keyword>
<dbReference type="SMART" id="SM00895">
    <property type="entry name" value="FCD"/>
    <property type="match status" value="1"/>
</dbReference>
<dbReference type="GO" id="GO:0003677">
    <property type="term" value="F:DNA binding"/>
    <property type="evidence" value="ECO:0007669"/>
    <property type="project" value="UniProtKB-KW"/>
</dbReference>
<gene>
    <name evidence="5" type="ORF">DEW08_22035</name>
</gene>
<organism evidence="5 6">
    <name type="scientific">Azospirillum thermophilum</name>
    <dbReference type="NCBI Taxonomy" id="2202148"/>
    <lineage>
        <taxon>Bacteria</taxon>
        <taxon>Pseudomonadati</taxon>
        <taxon>Pseudomonadota</taxon>
        <taxon>Alphaproteobacteria</taxon>
        <taxon>Rhodospirillales</taxon>
        <taxon>Azospirillaceae</taxon>
        <taxon>Azospirillum</taxon>
    </lineage>
</organism>
<evidence type="ECO:0000313" key="6">
    <source>
        <dbReference type="Proteomes" id="UP000245629"/>
    </source>
</evidence>
<dbReference type="KEGG" id="azz:DEW08_22035"/>
<dbReference type="InterPro" id="IPR008920">
    <property type="entry name" value="TF_FadR/GntR_C"/>
</dbReference>
<dbReference type="GO" id="GO:0003700">
    <property type="term" value="F:DNA-binding transcription factor activity"/>
    <property type="evidence" value="ECO:0007669"/>
    <property type="project" value="InterPro"/>
</dbReference>
<dbReference type="RefSeq" id="WP_109331379.1">
    <property type="nucleotide sequence ID" value="NZ_CP029356.1"/>
</dbReference>
<evidence type="ECO:0000259" key="4">
    <source>
        <dbReference type="PROSITE" id="PS50949"/>
    </source>
</evidence>
<dbReference type="Gene3D" id="1.20.120.530">
    <property type="entry name" value="GntR ligand-binding domain-like"/>
    <property type="match status" value="1"/>
</dbReference>
<dbReference type="PRINTS" id="PR00035">
    <property type="entry name" value="HTHGNTR"/>
</dbReference>
<proteinExistence type="predicted"/>
<dbReference type="Pfam" id="PF00392">
    <property type="entry name" value="GntR"/>
    <property type="match status" value="1"/>
</dbReference>
<reference evidence="6" key="1">
    <citation type="submission" date="2018-05" db="EMBL/GenBank/DDBJ databases">
        <title>Azospirillum thermophila sp. nov., a novel isolated from hot spring.</title>
        <authorList>
            <person name="Zhao Z."/>
        </authorList>
    </citation>
    <scope>NUCLEOTIDE SEQUENCE [LARGE SCALE GENOMIC DNA]</scope>
    <source>
        <strain evidence="6">CFH 70021</strain>
        <plasmid evidence="6">unnamed1</plasmid>
    </source>
</reference>
<name>A0A2S2CWB7_9PROT</name>
<evidence type="ECO:0000256" key="3">
    <source>
        <dbReference type="ARBA" id="ARBA00023163"/>
    </source>
</evidence>